<dbReference type="CDD" id="cd05233">
    <property type="entry name" value="SDR_c"/>
    <property type="match status" value="1"/>
</dbReference>
<dbReference type="PANTHER" id="PTHR24321">
    <property type="entry name" value="DEHYDROGENASES, SHORT CHAIN"/>
    <property type="match status" value="1"/>
</dbReference>
<keyword evidence="6" id="KW-1185">Reference proteome</keyword>
<dbReference type="NCBIfam" id="NF005559">
    <property type="entry name" value="PRK07231.1"/>
    <property type="match status" value="1"/>
</dbReference>
<dbReference type="SMART" id="SM00822">
    <property type="entry name" value="PKS_KR"/>
    <property type="match status" value="1"/>
</dbReference>
<dbReference type="STRING" id="582692.SAMN05720606_101203"/>
<dbReference type="InterPro" id="IPR057326">
    <property type="entry name" value="KR_dom"/>
</dbReference>
<dbReference type="Gene3D" id="3.40.50.720">
    <property type="entry name" value="NAD(P)-binding Rossmann-like Domain"/>
    <property type="match status" value="1"/>
</dbReference>
<evidence type="ECO:0000259" key="4">
    <source>
        <dbReference type="SMART" id="SM00822"/>
    </source>
</evidence>
<dbReference type="PRINTS" id="PR00081">
    <property type="entry name" value="GDHRDH"/>
</dbReference>
<dbReference type="Pfam" id="PF13561">
    <property type="entry name" value="adh_short_C2"/>
    <property type="match status" value="1"/>
</dbReference>
<dbReference type="PANTHER" id="PTHR24321:SF8">
    <property type="entry name" value="ESTRADIOL 17-BETA-DEHYDROGENASE 8-RELATED"/>
    <property type="match status" value="1"/>
</dbReference>
<keyword evidence="2" id="KW-0560">Oxidoreductase</keyword>
<reference evidence="6" key="1">
    <citation type="submission" date="2016-10" db="EMBL/GenBank/DDBJ databases">
        <authorList>
            <person name="Varghese N."/>
            <person name="Submissions S."/>
        </authorList>
    </citation>
    <scope>NUCLEOTIDE SEQUENCE [LARGE SCALE GENOMIC DNA]</scope>
    <source>
        <strain evidence="6">BL9</strain>
    </source>
</reference>
<organism evidence="5 6">
    <name type="scientific">Paenibacillus polysaccharolyticus</name>
    <dbReference type="NCBI Taxonomy" id="582692"/>
    <lineage>
        <taxon>Bacteria</taxon>
        <taxon>Bacillati</taxon>
        <taxon>Bacillota</taxon>
        <taxon>Bacilli</taxon>
        <taxon>Bacillales</taxon>
        <taxon>Paenibacillaceae</taxon>
        <taxon>Paenibacillus</taxon>
    </lineage>
</organism>
<proteinExistence type="inferred from homology"/>
<sequence length="257" mass="27151">MTTIAGQMLANKVVMITGAGRGIGAEAARLFVQQGASVMLVARTESELRKVRDEIVTSGGDAAYFTADLSDSRNVEQAVKATVERYGRLDAAFNNAGIGVTVSSLVDEREEDFDLIQSVNYKAVWMCMKAQIKVMMETSGSGSIVNTSSVGSLKGNPGLGAYGASKRAVNSLTQTAAVEYGPVGIRVNAIAPGTTMTDMIQQWVSINPDIIEQIRAKTPLRRPAEPIEIANAAAWLLSDYSSFVTGVVLPADGGLSV</sequence>
<dbReference type="RefSeq" id="WP_090915054.1">
    <property type="nucleotide sequence ID" value="NZ_FMVM01000001.1"/>
</dbReference>
<dbReference type="InterPro" id="IPR020904">
    <property type="entry name" value="Sc_DH/Rdtase_CS"/>
</dbReference>
<dbReference type="SUPFAM" id="SSF51735">
    <property type="entry name" value="NAD(P)-binding Rossmann-fold domains"/>
    <property type="match status" value="1"/>
</dbReference>
<comment type="similarity">
    <text evidence="1">Belongs to the short-chain dehydrogenases/reductases (SDR) family.</text>
</comment>
<protein>
    <submittedName>
        <fullName evidence="5">NAD(P)-dependent dehydrogenase, short-chain alcohol dehydrogenase family</fullName>
    </submittedName>
</protein>
<dbReference type="PROSITE" id="PS00061">
    <property type="entry name" value="ADH_SHORT"/>
    <property type="match status" value="1"/>
</dbReference>
<dbReference type="GO" id="GO:0008206">
    <property type="term" value="P:bile acid metabolic process"/>
    <property type="evidence" value="ECO:0007669"/>
    <property type="project" value="UniProtKB-ARBA"/>
</dbReference>
<feature type="domain" description="Ketoreductase" evidence="4">
    <location>
        <begin position="12"/>
        <end position="199"/>
    </location>
</feature>
<dbReference type="InterPro" id="IPR002347">
    <property type="entry name" value="SDR_fam"/>
</dbReference>
<dbReference type="PRINTS" id="PR00080">
    <property type="entry name" value="SDRFAMILY"/>
</dbReference>
<keyword evidence="3" id="KW-0520">NAD</keyword>
<evidence type="ECO:0000256" key="3">
    <source>
        <dbReference type="ARBA" id="ARBA00023027"/>
    </source>
</evidence>
<gene>
    <name evidence="5" type="ORF">SAMN05720606_101203</name>
</gene>
<dbReference type="EMBL" id="FMVM01000001">
    <property type="protein sequence ID" value="SCX84428.1"/>
    <property type="molecule type" value="Genomic_DNA"/>
</dbReference>
<evidence type="ECO:0000256" key="2">
    <source>
        <dbReference type="ARBA" id="ARBA00023002"/>
    </source>
</evidence>
<evidence type="ECO:0000256" key="1">
    <source>
        <dbReference type="ARBA" id="ARBA00006484"/>
    </source>
</evidence>
<evidence type="ECO:0000313" key="6">
    <source>
        <dbReference type="Proteomes" id="UP000198538"/>
    </source>
</evidence>
<accession>A0A1G5B2Q5</accession>
<name>A0A1G5B2Q5_9BACL</name>
<evidence type="ECO:0000313" key="5">
    <source>
        <dbReference type="EMBL" id="SCX84428.1"/>
    </source>
</evidence>
<dbReference type="FunFam" id="3.40.50.720:FF:000084">
    <property type="entry name" value="Short-chain dehydrogenase reductase"/>
    <property type="match status" value="1"/>
</dbReference>
<dbReference type="GO" id="GO:0016491">
    <property type="term" value="F:oxidoreductase activity"/>
    <property type="evidence" value="ECO:0007669"/>
    <property type="project" value="UniProtKB-KW"/>
</dbReference>
<dbReference type="InterPro" id="IPR036291">
    <property type="entry name" value="NAD(P)-bd_dom_sf"/>
</dbReference>
<dbReference type="AlphaFoldDB" id="A0A1G5B2Q5"/>
<dbReference type="Proteomes" id="UP000198538">
    <property type="component" value="Unassembled WGS sequence"/>
</dbReference>